<dbReference type="EMBL" id="ML977317">
    <property type="protein sequence ID" value="KAF2118243.1"/>
    <property type="molecule type" value="Genomic_DNA"/>
</dbReference>
<reference evidence="2" key="1">
    <citation type="journal article" date="2020" name="Stud. Mycol.">
        <title>101 Dothideomycetes genomes: a test case for predicting lifestyles and emergence of pathogens.</title>
        <authorList>
            <person name="Haridas S."/>
            <person name="Albert R."/>
            <person name="Binder M."/>
            <person name="Bloem J."/>
            <person name="Labutti K."/>
            <person name="Salamov A."/>
            <person name="Andreopoulos B."/>
            <person name="Baker S."/>
            <person name="Barry K."/>
            <person name="Bills G."/>
            <person name="Bluhm B."/>
            <person name="Cannon C."/>
            <person name="Castanera R."/>
            <person name="Culley D."/>
            <person name="Daum C."/>
            <person name="Ezra D."/>
            <person name="Gonzalez J."/>
            <person name="Henrissat B."/>
            <person name="Kuo A."/>
            <person name="Liang C."/>
            <person name="Lipzen A."/>
            <person name="Lutzoni F."/>
            <person name="Magnuson J."/>
            <person name="Mondo S."/>
            <person name="Nolan M."/>
            <person name="Ohm R."/>
            <person name="Pangilinan J."/>
            <person name="Park H.-J."/>
            <person name="Ramirez L."/>
            <person name="Alfaro M."/>
            <person name="Sun H."/>
            <person name="Tritt A."/>
            <person name="Yoshinaga Y."/>
            <person name="Zwiers L.-H."/>
            <person name="Turgeon B."/>
            <person name="Goodwin S."/>
            <person name="Spatafora J."/>
            <person name="Crous P."/>
            <person name="Grigoriev I."/>
        </authorList>
    </citation>
    <scope>NUCLEOTIDE SEQUENCE</scope>
    <source>
        <strain evidence="2">CBS 627.86</strain>
    </source>
</reference>
<dbReference type="AlphaFoldDB" id="A0A6A5ZH63"/>
<accession>A0A6A5ZH63</accession>
<protein>
    <submittedName>
        <fullName evidence="2">Heterokaryon incompatibility protein-domain-containing protein</fullName>
    </submittedName>
</protein>
<organism evidence="2 3">
    <name type="scientific">Lophiotrema nucula</name>
    <dbReference type="NCBI Taxonomy" id="690887"/>
    <lineage>
        <taxon>Eukaryota</taxon>
        <taxon>Fungi</taxon>
        <taxon>Dikarya</taxon>
        <taxon>Ascomycota</taxon>
        <taxon>Pezizomycotina</taxon>
        <taxon>Dothideomycetes</taxon>
        <taxon>Pleosporomycetidae</taxon>
        <taxon>Pleosporales</taxon>
        <taxon>Lophiotremataceae</taxon>
        <taxon>Lophiotrema</taxon>
    </lineage>
</organism>
<dbReference type="PANTHER" id="PTHR33112">
    <property type="entry name" value="DOMAIN PROTEIN, PUTATIVE-RELATED"/>
    <property type="match status" value="1"/>
</dbReference>
<name>A0A6A5ZH63_9PLEO</name>
<dbReference type="Pfam" id="PF06985">
    <property type="entry name" value="HET"/>
    <property type="match status" value="1"/>
</dbReference>
<sequence>MTYRHTLGITPRCNHFVLRWIVGCILCNIIWEEYRRKEVEFEEEGFSIGYAIYCDHNIFPCEINFRIAIGDTYGDFKKYGAKVMITNTPEENVEIEERYDRSLDVNIPMHFEVKTIPSKTEFRKQGLNVQLSVDGLFPLDTSTGSDRTLMLARAWLRACCDGHDACARHIGPSEQLLPKRVLDLGATHDGKGTIQLYESASQEPGSYATLTHRWGDVKPLEFTRNNAEHLKHGFDVSELPKTFQDAVYIAGALSIRYIWIDSMCIMQDSQRDWVEQSALMAEIYKNATVNIAATGARDSSMGIFSERNTRAVSPARVRLYWEGQASMGIERHQGKDCLLIPSSMCESQIESSALSQRGWVFQERLLSPRILHFTSTQVFWECHSSNACETIPTGRPFVGVQGLPYKMFLDRARRREIQPYEGRVLSNPPKEDKDMRPLVRIEPKAALYESWGHLVGQYSRCQFTKPTDKLVALKGAAAEMTHALEGRDVYLAGHWYNNLAWEILWMAGEEVAPGQIKLYSTTRPREERLAPTWSWASINGPVHSFDSHLASENGAIAGCSEDSKTLITILLTDVLGPIQDRGPASGTVRDQTPETDSMALAQAVESLAIEDTLDAQSQSLAYLNQNCAYINLVGHVFDATIWPLSRPTENGQIDQDIHGWVVVFGEREKTGDSDHSDNAGREGWKACKFGARLFPDDWEDCSQRIIPWGGEDRGIRLVALPVFWTTVGKMYGLLLEEVDDPKIVMDGRTGTYGQKPADLPPSFERVGIFIGENMLESDGGWGDASYFSSRDKASIRLY</sequence>
<proteinExistence type="predicted"/>
<keyword evidence="3" id="KW-1185">Reference proteome</keyword>
<dbReference type="InterPro" id="IPR010730">
    <property type="entry name" value="HET"/>
</dbReference>
<gene>
    <name evidence="2" type="ORF">BDV96DRAFT_569531</name>
</gene>
<dbReference type="Proteomes" id="UP000799770">
    <property type="component" value="Unassembled WGS sequence"/>
</dbReference>
<evidence type="ECO:0000313" key="3">
    <source>
        <dbReference type="Proteomes" id="UP000799770"/>
    </source>
</evidence>
<dbReference type="PANTHER" id="PTHR33112:SF10">
    <property type="entry name" value="TOL"/>
    <property type="match status" value="1"/>
</dbReference>
<dbReference type="OrthoDB" id="2958217at2759"/>
<feature type="domain" description="Heterokaryon incompatibility" evidence="1">
    <location>
        <begin position="207"/>
        <end position="363"/>
    </location>
</feature>
<evidence type="ECO:0000313" key="2">
    <source>
        <dbReference type="EMBL" id="KAF2118243.1"/>
    </source>
</evidence>
<evidence type="ECO:0000259" key="1">
    <source>
        <dbReference type="Pfam" id="PF06985"/>
    </source>
</evidence>